<dbReference type="InterPro" id="IPR002156">
    <property type="entry name" value="RNaseH_domain"/>
</dbReference>
<dbReference type="GO" id="GO:0008270">
    <property type="term" value="F:zinc ion binding"/>
    <property type="evidence" value="ECO:0007669"/>
    <property type="project" value="UniProtKB-KW"/>
</dbReference>
<keyword evidence="6" id="KW-0479">Metal-binding</keyword>
<dbReference type="Proteomes" id="UP000006548">
    <property type="component" value="Chromosome 2"/>
</dbReference>
<gene>
    <name evidence="12 13" type="ordered locus">At2g25370</name>
    <name evidence="13" type="ORF">F13B15.3</name>
    <name evidence="13" type="ORF">F13B15_3</name>
</gene>
<feature type="domain" description="RING-type" evidence="11">
    <location>
        <begin position="300"/>
        <end position="518"/>
    </location>
</feature>
<evidence type="ECO:0000313" key="14">
    <source>
        <dbReference type="Proteomes" id="UP000006548"/>
    </source>
</evidence>
<keyword evidence="5" id="KW-0808">Transferase</keyword>
<dbReference type="GeneID" id="817076"/>
<dbReference type="GO" id="GO:0061630">
    <property type="term" value="F:ubiquitin protein ligase activity"/>
    <property type="evidence" value="ECO:0000318"/>
    <property type="project" value="GO_Central"/>
</dbReference>
<dbReference type="STRING" id="3702.F4IRP0"/>
<dbReference type="FunFam" id="3.30.420.10:FF:000076">
    <property type="entry name" value="RBR-type E3 ubiquitin transferase"/>
    <property type="match status" value="1"/>
</dbReference>
<dbReference type="SMR" id="F4IRP0"/>
<dbReference type="ExpressionAtlas" id="F4IRP0">
    <property type="expression patterns" value="baseline and differential"/>
</dbReference>
<reference evidence="13 14" key="1">
    <citation type="journal article" date="1999" name="Nature">
        <title>Sequence and analysis of chromosome 2 of the plant Arabidopsis thaliana.</title>
        <authorList>
            <person name="Lin X."/>
            <person name="Kaul S."/>
            <person name="Rounsley S."/>
            <person name="Shea T.P."/>
            <person name="Benito M.I."/>
            <person name="Town C.D."/>
            <person name="Fujii C.Y."/>
            <person name="Mason T."/>
            <person name="Bowman C.L."/>
            <person name="Barnstead M."/>
            <person name="Feldblyum T.V."/>
            <person name="Buell C.R."/>
            <person name="Ketchum K.A."/>
            <person name="Lee J."/>
            <person name="Ronning C.M."/>
            <person name="Koo H.L."/>
            <person name="Moffat K.S."/>
            <person name="Cronin L.A."/>
            <person name="Shen M."/>
            <person name="Pai G."/>
            <person name="Van Aken S."/>
            <person name="Umayam L."/>
            <person name="Tallon L.J."/>
            <person name="Gill J.E."/>
            <person name="Adams M.D."/>
            <person name="Carrera A.J."/>
            <person name="Creasy T.H."/>
            <person name="Goodman H.M."/>
            <person name="Somerville C.R."/>
            <person name="Copenhaver G.P."/>
            <person name="Preuss D."/>
            <person name="Nierman W.C."/>
            <person name="White O."/>
            <person name="Eisen J.A."/>
            <person name="Salzberg S.L."/>
            <person name="Fraser C.M."/>
            <person name="Venter J.C."/>
        </authorList>
    </citation>
    <scope>NUCLEOTIDE SEQUENCE [LARGE SCALE GENOMIC DNA]</scope>
    <source>
        <strain evidence="14">cv. Columbia</strain>
    </source>
</reference>
<evidence type="ECO:0000313" key="12">
    <source>
        <dbReference type="Araport" id="AT2G25370"/>
    </source>
</evidence>
<keyword evidence="10" id="KW-0862">Zinc</keyword>
<organism evidence="13 14">
    <name type="scientific">Arabidopsis thaliana</name>
    <name type="common">Mouse-ear cress</name>
    <dbReference type="NCBI Taxonomy" id="3702"/>
    <lineage>
        <taxon>Eukaryota</taxon>
        <taxon>Viridiplantae</taxon>
        <taxon>Streptophyta</taxon>
        <taxon>Embryophyta</taxon>
        <taxon>Tracheophyta</taxon>
        <taxon>Spermatophyta</taxon>
        <taxon>Magnoliopsida</taxon>
        <taxon>eudicotyledons</taxon>
        <taxon>Gunneridae</taxon>
        <taxon>Pentapetalae</taxon>
        <taxon>rosids</taxon>
        <taxon>malvids</taxon>
        <taxon>Brassicales</taxon>
        <taxon>Brassicaceae</taxon>
        <taxon>Camelineae</taxon>
        <taxon>Arabidopsis</taxon>
    </lineage>
</organism>
<evidence type="ECO:0000256" key="10">
    <source>
        <dbReference type="ARBA" id="ARBA00022833"/>
    </source>
</evidence>
<dbReference type="CDD" id="cd22582">
    <property type="entry name" value="BRcat_RBR_unk"/>
    <property type="match status" value="1"/>
</dbReference>
<keyword evidence="9" id="KW-0833">Ubl conjugation pathway</keyword>
<dbReference type="InterPro" id="IPR031127">
    <property type="entry name" value="E3_UB_ligase_RBR"/>
</dbReference>
<dbReference type="PaxDb" id="3702-AT2G25370.1"/>
<name>F4IRP0_ARATH</name>
<dbReference type="Pfam" id="PF13456">
    <property type="entry name" value="RVT_3"/>
    <property type="match status" value="1"/>
</dbReference>
<dbReference type="FunCoup" id="F4IRP0">
    <property type="interactions" value="1131"/>
</dbReference>
<evidence type="ECO:0000256" key="8">
    <source>
        <dbReference type="ARBA" id="ARBA00022771"/>
    </source>
</evidence>
<dbReference type="Araport" id="AT2G25370"/>
<dbReference type="GO" id="GO:0005737">
    <property type="term" value="C:cytoplasm"/>
    <property type="evidence" value="ECO:0000318"/>
    <property type="project" value="GO_Central"/>
</dbReference>
<dbReference type="TAIR" id="AT2G25370"/>
<dbReference type="GO" id="GO:0031624">
    <property type="term" value="F:ubiquitin conjugating enzyme binding"/>
    <property type="evidence" value="ECO:0000318"/>
    <property type="project" value="GO_Central"/>
</dbReference>
<dbReference type="PROSITE" id="PS51873">
    <property type="entry name" value="TRIAD"/>
    <property type="match status" value="1"/>
</dbReference>
<dbReference type="RefSeq" id="NP_180109.2">
    <property type="nucleotide sequence ID" value="NM_128095.2"/>
</dbReference>
<evidence type="ECO:0000256" key="9">
    <source>
        <dbReference type="ARBA" id="ARBA00022786"/>
    </source>
</evidence>
<keyword evidence="7" id="KW-0677">Repeat</keyword>
<dbReference type="Pfam" id="PF01485">
    <property type="entry name" value="IBR"/>
    <property type="match status" value="2"/>
</dbReference>
<comment type="pathway">
    <text evidence="3">Protein modification; protein ubiquitination.</text>
</comment>
<evidence type="ECO:0000256" key="4">
    <source>
        <dbReference type="ARBA" id="ARBA00012251"/>
    </source>
</evidence>
<dbReference type="AlphaFoldDB" id="F4IRP0"/>
<protein>
    <recommendedName>
        <fullName evidence="4">RBR-type E3 ubiquitin transferase</fullName>
        <ecNumber evidence="4">2.3.2.31</ecNumber>
    </recommendedName>
</protein>
<dbReference type="SMART" id="SM00647">
    <property type="entry name" value="IBR"/>
    <property type="match status" value="2"/>
</dbReference>
<dbReference type="GO" id="GO:0003676">
    <property type="term" value="F:nucleic acid binding"/>
    <property type="evidence" value="ECO:0007669"/>
    <property type="project" value="InterPro"/>
</dbReference>
<evidence type="ECO:0000313" key="13">
    <source>
        <dbReference type="EMBL" id="AEC07696.1"/>
    </source>
</evidence>
<dbReference type="GO" id="GO:0006511">
    <property type="term" value="P:ubiquitin-dependent protein catabolic process"/>
    <property type="evidence" value="ECO:0000318"/>
    <property type="project" value="GO_Central"/>
</dbReference>
<dbReference type="UniPathway" id="UPA00143"/>
<accession>F4IRP0</accession>
<dbReference type="GO" id="GO:0004523">
    <property type="term" value="F:RNA-DNA hybrid ribonuclease activity"/>
    <property type="evidence" value="ECO:0007669"/>
    <property type="project" value="InterPro"/>
</dbReference>
<comment type="catalytic activity">
    <reaction evidence="1">
        <text>[E2 ubiquitin-conjugating enzyme]-S-ubiquitinyl-L-cysteine + [acceptor protein]-L-lysine = [E2 ubiquitin-conjugating enzyme]-L-cysteine + [acceptor protein]-N(6)-ubiquitinyl-L-lysine.</text>
        <dbReference type="EC" id="2.3.2.31"/>
    </reaction>
</comment>
<dbReference type="Gene3D" id="1.20.120.1750">
    <property type="match status" value="1"/>
</dbReference>
<evidence type="ECO:0000256" key="2">
    <source>
        <dbReference type="ARBA" id="ARBA00001947"/>
    </source>
</evidence>
<evidence type="ECO:0000256" key="3">
    <source>
        <dbReference type="ARBA" id="ARBA00004906"/>
    </source>
</evidence>
<keyword evidence="14" id="KW-1185">Reference proteome</keyword>
<dbReference type="EMBL" id="CP002685">
    <property type="protein sequence ID" value="AEC07696.1"/>
    <property type="molecule type" value="Genomic_DNA"/>
</dbReference>
<sequence>MERHDQELRYQKRRLRPCSFPCRWIQRQRPATSDSNQRQQPATATSDNIHCSFVCRWTQRPITATIANNCRCVRLIAKNFSDQKLRSLIAGDYRYFWSLNQRQANEQLLVVVAGFSRQRQANEQGLNSIITGDIPNSKGEGSSPAAKFMDNVVYRLCFKGLVNYEAVADDVEKAVKAGFGVAICDEKDNLLHEIKESLRDIEISRRGVEIMALVRGLSESFDLGMRNVVIYCDDDWIYQSIIGRGKSKKKIDHLVEEVQGILEKMACIDAVLVARNDVKFAFRLAREAIGRNSVDVNAEQGETCGIFFEETDVEHMFVTEKCLHRHCFPCVKQHVKVKLRSGTEPTCLEYGCKFKLTLERCSKVLTLKLIEMWKQKMKEDSIPAAERIYCPYPNCSMLMSKTELSSEADLSNVRTCVKCCGLFCIDCKVPSHTDLSYDDYKKLHPDPLVDDLKLKSLANDKMWRQCVKCRHMIELSHGCNHMTCRCGYEFCYECGIEWQKRDKVIMMMKIAMMTTQNMIVKRICASAIMMKMVVVGMILKIFYDAPRDDQDVVYKYPSPEQFFSEERNADGDDYIWDDYNNYGGLTGDKGGFDEGFFRDYYSL</sequence>
<dbReference type="GO" id="GO:0016567">
    <property type="term" value="P:protein ubiquitination"/>
    <property type="evidence" value="ECO:0007669"/>
    <property type="project" value="UniProtKB-UniPathway"/>
</dbReference>
<dbReference type="InterPro" id="IPR036397">
    <property type="entry name" value="RNaseH_sf"/>
</dbReference>
<dbReference type="Gene3D" id="3.30.420.10">
    <property type="entry name" value="Ribonuclease H-like superfamily/Ribonuclease H"/>
    <property type="match status" value="1"/>
</dbReference>
<proteinExistence type="predicted"/>
<comment type="cofactor">
    <cofactor evidence="2">
        <name>Zn(2+)</name>
        <dbReference type="ChEBI" id="CHEBI:29105"/>
    </cofactor>
</comment>
<evidence type="ECO:0000256" key="6">
    <source>
        <dbReference type="ARBA" id="ARBA00022723"/>
    </source>
</evidence>
<dbReference type="GO" id="GO:0000151">
    <property type="term" value="C:ubiquitin ligase complex"/>
    <property type="evidence" value="ECO:0000318"/>
    <property type="project" value="GO_Central"/>
</dbReference>
<dbReference type="CDD" id="cd22584">
    <property type="entry name" value="Rcat_RBR_unk"/>
    <property type="match status" value="1"/>
</dbReference>
<dbReference type="InterPro" id="IPR002867">
    <property type="entry name" value="IBR_dom"/>
</dbReference>
<dbReference type="InterPro" id="IPR044066">
    <property type="entry name" value="TRIAD_supradom"/>
</dbReference>
<dbReference type="EC" id="2.3.2.31" evidence="4"/>
<evidence type="ECO:0000256" key="5">
    <source>
        <dbReference type="ARBA" id="ARBA00022679"/>
    </source>
</evidence>
<reference evidence="14" key="2">
    <citation type="journal article" date="2017" name="Plant J.">
        <title>Araport11: a complete reannotation of the Arabidopsis thaliana reference genome.</title>
        <authorList>
            <person name="Cheng C.Y."/>
            <person name="Krishnakumar V."/>
            <person name="Chan A.P."/>
            <person name="Thibaud-Nissen F."/>
            <person name="Schobel S."/>
            <person name="Town C.D."/>
        </authorList>
    </citation>
    <scope>GENOME REANNOTATION</scope>
    <source>
        <strain evidence="14">cv. Columbia</strain>
    </source>
</reference>
<dbReference type="Gene3D" id="3.30.40.10">
    <property type="entry name" value="Zinc/RING finger domain, C3HC4 (zinc finger)"/>
    <property type="match status" value="1"/>
</dbReference>
<dbReference type="InParanoid" id="F4IRP0"/>
<dbReference type="FunFam" id="3.30.40.10:FF:000230">
    <property type="entry name" value="RBR-type E3 ubiquitin transferase"/>
    <property type="match status" value="1"/>
</dbReference>
<dbReference type="eggNOG" id="KOG1812">
    <property type="taxonomic scope" value="Eukaryota"/>
</dbReference>
<dbReference type="SUPFAM" id="SSF57850">
    <property type="entry name" value="RING/U-box"/>
    <property type="match status" value="2"/>
</dbReference>
<evidence type="ECO:0000256" key="1">
    <source>
        <dbReference type="ARBA" id="ARBA00001798"/>
    </source>
</evidence>
<dbReference type="PANTHER" id="PTHR11685">
    <property type="entry name" value="RBR FAMILY RING FINGER AND IBR DOMAIN-CONTAINING"/>
    <property type="match status" value="1"/>
</dbReference>
<dbReference type="InterPro" id="IPR013083">
    <property type="entry name" value="Znf_RING/FYVE/PHD"/>
</dbReference>
<evidence type="ECO:0000259" key="11">
    <source>
        <dbReference type="PROSITE" id="PS51873"/>
    </source>
</evidence>
<evidence type="ECO:0000256" key="7">
    <source>
        <dbReference type="ARBA" id="ARBA00022737"/>
    </source>
</evidence>
<keyword evidence="8" id="KW-0863">Zinc-finger</keyword>